<dbReference type="AlphaFoldDB" id="A0AAE3IYR9"/>
<feature type="signal peptide" evidence="4">
    <location>
        <begin position="1"/>
        <end position="24"/>
    </location>
</feature>
<dbReference type="Proteomes" id="UP001208041">
    <property type="component" value="Unassembled WGS sequence"/>
</dbReference>
<gene>
    <name evidence="5" type="primary">dctP</name>
    <name evidence="5" type="ORF">OH136_08305</name>
</gene>
<keyword evidence="6" id="KW-1185">Reference proteome</keyword>
<evidence type="ECO:0000313" key="5">
    <source>
        <dbReference type="EMBL" id="MCV6824560.1"/>
    </source>
</evidence>
<reference evidence="5" key="1">
    <citation type="submission" date="2022-10" db="EMBL/GenBank/DDBJ databases">
        <authorList>
            <person name="Yue Y."/>
        </authorList>
    </citation>
    <scope>NUCLEOTIDE SEQUENCE</scope>
    <source>
        <strain evidence="5">Z654</strain>
    </source>
</reference>
<keyword evidence="3" id="KW-0574">Periplasm</keyword>
<dbReference type="InterPro" id="IPR004682">
    <property type="entry name" value="TRAP_DctP"/>
</dbReference>
<keyword evidence="2 4" id="KW-0732">Signal</keyword>
<dbReference type="Pfam" id="PF03480">
    <property type="entry name" value="DctP"/>
    <property type="match status" value="1"/>
</dbReference>
<sequence>MTMFTRLAAAGTLVASLASTTAMADTYRLATNVSDNSTAGQLLAEFAGAVAERTEGRVEFRMFNDGVLGDQGQYFQQIQRGVIDAGLVNSGTLENVASAVGVMNLPYVFRTSEEYAEVMTAPEVQQALFDATAEHNVVPLGFISSGFRSIYTTEPVESFEDIQGLKLRAIASPTYMEMLSLFGAVPTPLPFGELYAGLQQGIVDGAEGGLAGLYVAQFGEVAKYALLTNQTRLTDFVVTSNRFVESLDPADLEIVQEEFQKISLKSVEFSDASEAADLQKAVDEMGVQVIEVDTAPFIEAVRPMYENARADEAKRPLIEAIFAIENREF</sequence>
<dbReference type="GO" id="GO:0055085">
    <property type="term" value="P:transmembrane transport"/>
    <property type="evidence" value="ECO:0007669"/>
    <property type="project" value="InterPro"/>
</dbReference>
<dbReference type="PIRSF" id="PIRSF006470">
    <property type="entry name" value="DctB"/>
    <property type="match status" value="1"/>
</dbReference>
<dbReference type="InterPro" id="IPR038404">
    <property type="entry name" value="TRAP_DctP_sf"/>
</dbReference>
<organism evidence="5 6">
    <name type="scientific">Halocynthiibacter halioticoli</name>
    <dbReference type="NCBI Taxonomy" id="2986804"/>
    <lineage>
        <taxon>Bacteria</taxon>
        <taxon>Pseudomonadati</taxon>
        <taxon>Pseudomonadota</taxon>
        <taxon>Alphaproteobacteria</taxon>
        <taxon>Rhodobacterales</taxon>
        <taxon>Paracoccaceae</taxon>
        <taxon>Halocynthiibacter</taxon>
    </lineage>
</organism>
<dbReference type="GO" id="GO:0030288">
    <property type="term" value="C:outer membrane-bounded periplasmic space"/>
    <property type="evidence" value="ECO:0007669"/>
    <property type="project" value="InterPro"/>
</dbReference>
<dbReference type="RefSeq" id="WP_263953421.1">
    <property type="nucleotide sequence ID" value="NZ_JAOYFC010000002.1"/>
</dbReference>
<name>A0AAE3IYR9_9RHOB</name>
<evidence type="ECO:0000256" key="3">
    <source>
        <dbReference type="ARBA" id="ARBA00022764"/>
    </source>
</evidence>
<dbReference type="PANTHER" id="PTHR33376:SF2">
    <property type="entry name" value="DICARBOXYLATE-BINDING PERIPLASMIC PROTEIN"/>
    <property type="match status" value="1"/>
</dbReference>
<dbReference type="PANTHER" id="PTHR33376">
    <property type="match status" value="1"/>
</dbReference>
<evidence type="ECO:0000256" key="1">
    <source>
        <dbReference type="ARBA" id="ARBA00004418"/>
    </source>
</evidence>
<dbReference type="EMBL" id="JAOYFC010000002">
    <property type="protein sequence ID" value="MCV6824560.1"/>
    <property type="molecule type" value="Genomic_DNA"/>
</dbReference>
<evidence type="ECO:0000313" key="6">
    <source>
        <dbReference type="Proteomes" id="UP001208041"/>
    </source>
</evidence>
<protein>
    <submittedName>
        <fullName evidence="5">TRAP transporter substrate-binding protein DctP</fullName>
    </submittedName>
</protein>
<dbReference type="Gene3D" id="3.40.190.170">
    <property type="entry name" value="Bacterial extracellular solute-binding protein, family 7"/>
    <property type="match status" value="1"/>
</dbReference>
<evidence type="ECO:0000256" key="4">
    <source>
        <dbReference type="SAM" id="SignalP"/>
    </source>
</evidence>
<comment type="caution">
    <text evidence="5">The sequence shown here is derived from an EMBL/GenBank/DDBJ whole genome shotgun (WGS) entry which is preliminary data.</text>
</comment>
<dbReference type="InterPro" id="IPR018389">
    <property type="entry name" value="DctP_fam"/>
</dbReference>
<dbReference type="GO" id="GO:0030246">
    <property type="term" value="F:carbohydrate binding"/>
    <property type="evidence" value="ECO:0007669"/>
    <property type="project" value="TreeGrafter"/>
</dbReference>
<comment type="subcellular location">
    <subcellularLocation>
        <location evidence="1">Periplasm</location>
    </subcellularLocation>
</comment>
<evidence type="ECO:0000256" key="2">
    <source>
        <dbReference type="ARBA" id="ARBA00022729"/>
    </source>
</evidence>
<dbReference type="NCBIfam" id="NF037995">
    <property type="entry name" value="TRAP_S1"/>
    <property type="match status" value="1"/>
</dbReference>
<feature type="chain" id="PRO_5042178617" evidence="4">
    <location>
        <begin position="25"/>
        <end position="329"/>
    </location>
</feature>
<accession>A0AAE3IYR9</accession>
<proteinExistence type="predicted"/>